<dbReference type="RefSeq" id="WP_024979530.1">
    <property type="nucleotide sequence ID" value="NZ_CP016024.1"/>
</dbReference>
<evidence type="ECO:0000313" key="1">
    <source>
        <dbReference type="EMBL" id="ANJ76533.1"/>
    </source>
</evidence>
<name>A0A192A860_9RALS</name>
<accession>A0A192A860</accession>
<geneLocation type="plasmid" evidence="2">
    <name>pri-1</name>
</geneLocation>
<organism evidence="1 2">
    <name type="scientific">Ralstonia insidiosa</name>
    <dbReference type="NCBI Taxonomy" id="190721"/>
    <lineage>
        <taxon>Bacteria</taxon>
        <taxon>Pseudomonadati</taxon>
        <taxon>Pseudomonadota</taxon>
        <taxon>Betaproteobacteria</taxon>
        <taxon>Burkholderiales</taxon>
        <taxon>Burkholderiaceae</taxon>
        <taxon>Ralstonia</taxon>
    </lineage>
</organism>
<dbReference type="GeneID" id="61529973"/>
<gene>
    <name evidence="1" type="ORF">A9Y76_28525</name>
</gene>
<dbReference type="Proteomes" id="UP000078572">
    <property type="component" value="Plasmid pRI-1"/>
</dbReference>
<reference evidence="2" key="1">
    <citation type="submission" date="2016-06" db="EMBL/GenBank/DDBJ databases">
        <authorList>
            <person name="Xu Y."/>
            <person name="Nagy A."/>
            <person name="Yan X."/>
            <person name="Kim S.W."/>
            <person name="Haley B."/>
            <person name="Liu N.T."/>
            <person name="Nou X."/>
        </authorList>
    </citation>
    <scope>NUCLEOTIDE SEQUENCE [LARGE SCALE GENOMIC DNA]</scope>
    <source>
        <strain evidence="2">ATCC 49129</strain>
        <plasmid evidence="2">pri-1</plasmid>
    </source>
</reference>
<sequence>MKKSVFWQVKHTLVGFVSANPNAAAAQMSREQWRQAAEIGRQSRSIGILTALSDDALKEIASGELDVVALYSAVLAGRRTSA</sequence>
<dbReference type="EMBL" id="CP016024">
    <property type="protein sequence ID" value="ANJ76533.1"/>
    <property type="molecule type" value="Genomic_DNA"/>
</dbReference>
<keyword evidence="1" id="KW-0614">Plasmid</keyword>
<proteinExistence type="predicted"/>
<keyword evidence="2" id="KW-1185">Reference proteome</keyword>
<evidence type="ECO:0000313" key="2">
    <source>
        <dbReference type="Proteomes" id="UP000078572"/>
    </source>
</evidence>
<dbReference type="AlphaFoldDB" id="A0A192A860"/>
<dbReference type="OrthoDB" id="9870144at2"/>
<protein>
    <submittedName>
        <fullName evidence="1">Uncharacterized protein</fullName>
    </submittedName>
</protein>